<dbReference type="Proteomes" id="UP000276834">
    <property type="component" value="Unassembled WGS sequence"/>
</dbReference>
<organism evidence="3 4">
    <name type="scientific">Chloebia gouldiae</name>
    <name type="common">Gouldian finch</name>
    <name type="synonym">Erythrura gouldiae</name>
    <dbReference type="NCBI Taxonomy" id="44316"/>
    <lineage>
        <taxon>Eukaryota</taxon>
        <taxon>Metazoa</taxon>
        <taxon>Chordata</taxon>
        <taxon>Craniata</taxon>
        <taxon>Vertebrata</taxon>
        <taxon>Euteleostomi</taxon>
        <taxon>Archelosauria</taxon>
        <taxon>Archosauria</taxon>
        <taxon>Dinosauria</taxon>
        <taxon>Saurischia</taxon>
        <taxon>Theropoda</taxon>
        <taxon>Coelurosauria</taxon>
        <taxon>Aves</taxon>
        <taxon>Neognathae</taxon>
        <taxon>Neoaves</taxon>
        <taxon>Telluraves</taxon>
        <taxon>Australaves</taxon>
        <taxon>Passeriformes</taxon>
        <taxon>Passeroidea</taxon>
        <taxon>Passeridae</taxon>
        <taxon>Chloebia</taxon>
    </lineage>
</organism>
<dbReference type="OrthoDB" id="10267367at2759"/>
<reference evidence="3 4" key="1">
    <citation type="journal article" date="2018" name="Proc. R. Soc. B">
        <title>A non-coding region near Follistatin controls head colour polymorphism in the Gouldian finch.</title>
        <authorList>
            <person name="Toomey M.B."/>
            <person name="Marques C.I."/>
            <person name="Andrade P."/>
            <person name="Araujo P.M."/>
            <person name="Sabatino S."/>
            <person name="Gazda M.A."/>
            <person name="Afonso S."/>
            <person name="Lopes R.J."/>
            <person name="Corbo J.C."/>
            <person name="Carneiro M."/>
        </authorList>
    </citation>
    <scope>NUCLEOTIDE SEQUENCE [LARGE SCALE GENOMIC DNA]</scope>
    <source>
        <strain evidence="3">Red01</strain>
        <tissue evidence="3">Muscle</tissue>
    </source>
</reference>
<feature type="transmembrane region" description="Helical" evidence="2">
    <location>
        <begin position="100"/>
        <end position="117"/>
    </location>
</feature>
<feature type="coiled-coil region" evidence="1">
    <location>
        <begin position="120"/>
        <end position="161"/>
    </location>
</feature>
<gene>
    <name evidence="3" type="ORF">DV515_00010923</name>
</gene>
<keyword evidence="2" id="KW-0812">Transmembrane</keyword>
<dbReference type="AlphaFoldDB" id="A0A3L8S8X0"/>
<evidence type="ECO:0000313" key="4">
    <source>
        <dbReference type="Proteomes" id="UP000276834"/>
    </source>
</evidence>
<comment type="caution">
    <text evidence="3">The sequence shown here is derived from an EMBL/GenBank/DDBJ whole genome shotgun (WGS) entry which is preliminary data.</text>
</comment>
<dbReference type="EMBL" id="QUSF01000043">
    <property type="protein sequence ID" value="RLV98287.1"/>
    <property type="molecule type" value="Genomic_DNA"/>
</dbReference>
<keyword evidence="4" id="KW-1185">Reference proteome</keyword>
<proteinExistence type="predicted"/>
<keyword evidence="1" id="KW-0175">Coiled coil</keyword>
<evidence type="ECO:0000256" key="2">
    <source>
        <dbReference type="SAM" id="Phobius"/>
    </source>
</evidence>
<sequence>MLKMKKEVAELFQMKTMLERKERKAVMIRTKKMKKTLMLKTMVSKSVLVLVVLLLFHFPRPVVNGFDEDAQQSKEDLEQAAPEPPEPGWGPLHMAAVQQGPFWAAAELLLVPLFFWFKRRRAAMKQRAAAQRAEEEARKRKMEIEQRKLRFKRRYNDLKEMWRTMNTVKKKMARLF</sequence>
<accession>A0A3L8S8X0</accession>
<keyword evidence="2" id="KW-0472">Membrane</keyword>
<keyword evidence="2" id="KW-1133">Transmembrane helix</keyword>
<protein>
    <submittedName>
        <fullName evidence="3">Uncharacterized protein</fullName>
    </submittedName>
</protein>
<evidence type="ECO:0000313" key="3">
    <source>
        <dbReference type="EMBL" id="RLV98287.1"/>
    </source>
</evidence>
<evidence type="ECO:0000256" key="1">
    <source>
        <dbReference type="SAM" id="Coils"/>
    </source>
</evidence>
<name>A0A3L8S8X0_CHLGU</name>